<keyword evidence="8" id="KW-1185">Reference proteome</keyword>
<accession>A0ABQ0DJ32</accession>
<comment type="subcellular location">
    <subcellularLocation>
        <location evidence="1">Nucleus</location>
    </subcellularLocation>
</comment>
<dbReference type="InterPro" id="IPR052414">
    <property type="entry name" value="U3_snoRNA-assoc_WDR"/>
</dbReference>
<dbReference type="InterPro" id="IPR036322">
    <property type="entry name" value="WD40_repeat_dom_sf"/>
</dbReference>
<dbReference type="Gene3D" id="2.130.10.10">
    <property type="entry name" value="YVTN repeat-like/Quinoprotein amine dehydrogenase"/>
    <property type="match status" value="1"/>
</dbReference>
<protein>
    <recommendedName>
        <fullName evidence="5">Small-subunit processome Utp12 domain-containing protein</fullName>
    </recommendedName>
</protein>
<feature type="compositionally biased region" description="Acidic residues" evidence="4">
    <location>
        <begin position="510"/>
        <end position="532"/>
    </location>
</feature>
<dbReference type="InterPro" id="IPR001680">
    <property type="entry name" value="WD40_rpt"/>
</dbReference>
<dbReference type="SMART" id="SM00320">
    <property type="entry name" value="WD40"/>
    <property type="match status" value="2"/>
</dbReference>
<evidence type="ECO:0000256" key="1">
    <source>
        <dbReference type="ARBA" id="ARBA00004123"/>
    </source>
</evidence>
<name>A0ABQ0DJ32_9EUKA</name>
<feature type="region of interest" description="Disordered" evidence="4">
    <location>
        <begin position="499"/>
        <end position="559"/>
    </location>
</feature>
<sequence>MSSETLGVVDKINNKYVEITEDNHIKTYFIDSKEVISDCFDKEHLSKISAVTVTNIKKSNGSNGNKMIVAVGNEEGVVSIWDVNSEKIEGEYKVMNKVTCLKFYKEELIIGTNGDSISIININNQEKRTIKGNKRGVNCIEVVGNRLIVGSSDVKVYDMEELKKVVKQSNHLDMTKGIVGINNTEYITYGNEKNIYLCSNETSIPIQSFTITGNPNKVEGMYVSDNNILIAGLINNGSIDIILFKRNCRKAKPIGTSCRIQINREIDDLVIYSDRIMIIQRMEELRVEYIKIMEEGKLVKDSEIKEISKKIEEGMIGKKNKEKNKEMINESKEMEVIGVDEQKEEIETTFERKMKVMEQLGTKEPENVTLSKESIVMTLIRGLESNNKILIERCLSIDEENVIKKTINNLPSKYIVELLNIVCDIFNNKPTKAFTMTLWLKSIFEQHLAYLMSIKDVSKSIGKLYVIVESRTLSYKHLLRLYGRMNLLLSQIDKKQQLKQDQRGGTYNESCEEEEEKKENLEDFENSIDMDDNLYNSTSGNEEGNEMSEEEIENDDLSL</sequence>
<feature type="domain" description="Small-subunit processome Utp12" evidence="5">
    <location>
        <begin position="386"/>
        <end position="490"/>
    </location>
</feature>
<feature type="compositionally biased region" description="Acidic residues" evidence="4">
    <location>
        <begin position="543"/>
        <end position="559"/>
    </location>
</feature>
<dbReference type="EMBL" id="BAAFRS010000121">
    <property type="protein sequence ID" value="GAB1222837.1"/>
    <property type="molecule type" value="Genomic_DNA"/>
</dbReference>
<dbReference type="PANTHER" id="PTHR44267:SF1">
    <property type="entry name" value="WD REPEAT-CONTAINING PROTEIN 43"/>
    <property type="match status" value="1"/>
</dbReference>
<proteinExistence type="inferred from homology"/>
<dbReference type="InterPro" id="IPR007148">
    <property type="entry name" value="SSU_processome_Utp12"/>
</dbReference>
<reference evidence="7 8" key="1">
    <citation type="journal article" date="2019" name="PLoS Negl. Trop. Dis.">
        <title>Whole genome sequencing of Entamoeba nuttalli reveals mammalian host-related molecular signatures and a novel octapeptide-repeat surface protein.</title>
        <authorList>
            <person name="Tanaka M."/>
            <person name="Makiuchi T."/>
            <person name="Komiyama T."/>
            <person name="Shiina T."/>
            <person name="Osaki K."/>
            <person name="Tachibana H."/>
        </authorList>
    </citation>
    <scope>NUCLEOTIDE SEQUENCE [LARGE SCALE GENOMIC DNA]</scope>
    <source>
        <strain evidence="7 8">P19-061405</strain>
    </source>
</reference>
<evidence type="ECO:0000259" key="5">
    <source>
        <dbReference type="Pfam" id="PF04003"/>
    </source>
</evidence>
<keyword evidence="2" id="KW-0539">Nucleus</keyword>
<dbReference type="SUPFAM" id="SSF50978">
    <property type="entry name" value="WD40 repeat-like"/>
    <property type="match status" value="1"/>
</dbReference>
<dbReference type="EMBL" id="BAAFRS010000121">
    <property type="protein sequence ID" value="GAB1222723.1"/>
    <property type="molecule type" value="Genomic_DNA"/>
</dbReference>
<evidence type="ECO:0000313" key="8">
    <source>
        <dbReference type="Proteomes" id="UP001628156"/>
    </source>
</evidence>
<organism evidence="7 8">
    <name type="scientific">Entamoeba nuttalli</name>
    <dbReference type="NCBI Taxonomy" id="412467"/>
    <lineage>
        <taxon>Eukaryota</taxon>
        <taxon>Amoebozoa</taxon>
        <taxon>Evosea</taxon>
        <taxon>Archamoebae</taxon>
        <taxon>Mastigamoebida</taxon>
        <taxon>Entamoebidae</taxon>
        <taxon>Entamoeba</taxon>
    </lineage>
</organism>
<comment type="similarity">
    <text evidence="3">Belongs to the UTP5 family.</text>
</comment>
<evidence type="ECO:0000256" key="2">
    <source>
        <dbReference type="ARBA" id="ARBA00023242"/>
    </source>
</evidence>
<dbReference type="Pfam" id="PF04003">
    <property type="entry name" value="Utp12"/>
    <property type="match status" value="1"/>
</dbReference>
<comment type="caution">
    <text evidence="7">The sequence shown here is derived from an EMBL/GenBank/DDBJ whole genome shotgun (WGS) entry which is preliminary data.</text>
</comment>
<dbReference type="InterPro" id="IPR015943">
    <property type="entry name" value="WD40/YVTN_repeat-like_dom_sf"/>
</dbReference>
<evidence type="ECO:0000313" key="6">
    <source>
        <dbReference type="EMBL" id="GAB1222723.1"/>
    </source>
</evidence>
<gene>
    <name evidence="6" type="ORF">ENUP19_0121G0077</name>
    <name evidence="7" type="ORF">ENUP19_0121G0198</name>
</gene>
<dbReference type="PANTHER" id="PTHR44267">
    <property type="entry name" value="WD REPEAT-CONTAINING PROTEIN 43"/>
    <property type="match status" value="1"/>
</dbReference>
<dbReference type="Proteomes" id="UP001628156">
    <property type="component" value="Unassembled WGS sequence"/>
</dbReference>
<reference evidence="7" key="2">
    <citation type="submission" date="2024-08" db="EMBL/GenBank/DDBJ databases">
        <title>Draft genome assembly of Entamoeba nuttalli using a combination of long-read and short-read sequencing data.</title>
        <authorList>
            <person name="Tanaka M."/>
            <person name="Tachibana H."/>
        </authorList>
    </citation>
    <scope>NUCLEOTIDE SEQUENCE</scope>
    <source>
        <strain evidence="7">P19-061405</strain>
    </source>
</reference>
<evidence type="ECO:0000256" key="3">
    <source>
        <dbReference type="ARBA" id="ARBA00038335"/>
    </source>
</evidence>
<evidence type="ECO:0000313" key="7">
    <source>
        <dbReference type="EMBL" id="GAB1222837.1"/>
    </source>
</evidence>
<evidence type="ECO:0000256" key="4">
    <source>
        <dbReference type="SAM" id="MobiDB-lite"/>
    </source>
</evidence>